<dbReference type="PANTHER" id="PTHR43372">
    <property type="entry name" value="FATTY-ACID AMIDE HYDROLASE"/>
    <property type="match status" value="1"/>
</dbReference>
<dbReference type="Pfam" id="PF01425">
    <property type="entry name" value="Amidase"/>
    <property type="match status" value="1"/>
</dbReference>
<keyword evidence="4" id="KW-1185">Reference proteome</keyword>
<dbReference type="OrthoDB" id="8576090at2"/>
<evidence type="ECO:0000256" key="1">
    <source>
        <dbReference type="SAM" id="MobiDB-lite"/>
    </source>
</evidence>
<proteinExistence type="predicted"/>
<name>A0A1I4R7L2_9BURK</name>
<evidence type="ECO:0000259" key="2">
    <source>
        <dbReference type="Pfam" id="PF01425"/>
    </source>
</evidence>
<feature type="domain" description="Amidase" evidence="2">
    <location>
        <begin position="31"/>
        <end position="458"/>
    </location>
</feature>
<evidence type="ECO:0000313" key="3">
    <source>
        <dbReference type="EMBL" id="SFM48292.1"/>
    </source>
</evidence>
<dbReference type="Proteomes" id="UP000199470">
    <property type="component" value="Unassembled WGS sequence"/>
</dbReference>
<dbReference type="InterPro" id="IPR036928">
    <property type="entry name" value="AS_sf"/>
</dbReference>
<accession>A0A1I4R7L2</accession>
<dbReference type="GO" id="GO:0012505">
    <property type="term" value="C:endomembrane system"/>
    <property type="evidence" value="ECO:0007669"/>
    <property type="project" value="TreeGrafter"/>
</dbReference>
<dbReference type="RefSeq" id="WP_093389686.1">
    <property type="nucleotide sequence ID" value="NZ_FOTW01000021.1"/>
</dbReference>
<sequence length="471" mass="48655">MTPPPIPQRPAIPDATALKQLLERGERSAAELLRQHLARLDATQGALNGATQVLREEAAEALRQARPGPLAGLPCSVKETFGIAGHSITAGSRRMTPQPQAVDAAVVAKLRGAGAIVMARSNVPEFAMTGETSNPRYGRSNNPLDPSRVAGGSSGGEGVLVGSGASAFGLGSDILGSIRIPAAFCGLVGFKPASGAVDGAGTWPQIDGHSASWLGIGPITRSVRDARMVYQVIAERAPAPPAPLAGLRLIGPASFPYKNDSPCIDAALAAAQSALGLAGMRPEAASFGDVGKLFFRMPSMILHDAAPSWQALLSTSQAGRFNVWGEALRQLTGRASIDPGLFMWMLQGATLGQFIKPRGAAQLARLVATFEAARAHYRGLLGADGILLLPTLGLLAPKHGGMNRKTLRPGPNGLMTPITFCNYCDLPAIAVPAWRHADPASGLAPSVMLACAPGAEGHLFDAAAAVEAALN</sequence>
<gene>
    <name evidence="3" type="ORF">SAMN02982985_04233</name>
</gene>
<feature type="region of interest" description="Disordered" evidence="1">
    <location>
        <begin position="129"/>
        <end position="153"/>
    </location>
</feature>
<dbReference type="AlphaFoldDB" id="A0A1I4R7L2"/>
<dbReference type="Gene3D" id="3.90.1300.10">
    <property type="entry name" value="Amidase signature (AS) domain"/>
    <property type="match status" value="1"/>
</dbReference>
<dbReference type="GO" id="GO:0016787">
    <property type="term" value="F:hydrolase activity"/>
    <property type="evidence" value="ECO:0007669"/>
    <property type="project" value="UniProtKB-KW"/>
</dbReference>
<feature type="compositionally biased region" description="Polar residues" evidence="1">
    <location>
        <begin position="130"/>
        <end position="144"/>
    </location>
</feature>
<dbReference type="SUPFAM" id="SSF75304">
    <property type="entry name" value="Amidase signature (AS) enzymes"/>
    <property type="match status" value="1"/>
</dbReference>
<reference evidence="3 4" key="1">
    <citation type="submission" date="2016-10" db="EMBL/GenBank/DDBJ databases">
        <authorList>
            <person name="de Groot N.N."/>
        </authorList>
    </citation>
    <scope>NUCLEOTIDE SEQUENCE [LARGE SCALE GENOMIC DNA]</scope>
    <source>
        <strain evidence="3 4">ATCC 43154</strain>
    </source>
</reference>
<dbReference type="PANTHER" id="PTHR43372:SF4">
    <property type="entry name" value="FATTY-ACID AMIDE HYDROLASE 2"/>
    <property type="match status" value="1"/>
</dbReference>
<organism evidence="3 4">
    <name type="scientific">Rugamonas rubra</name>
    <dbReference type="NCBI Taxonomy" id="758825"/>
    <lineage>
        <taxon>Bacteria</taxon>
        <taxon>Pseudomonadati</taxon>
        <taxon>Pseudomonadota</taxon>
        <taxon>Betaproteobacteria</taxon>
        <taxon>Burkholderiales</taxon>
        <taxon>Oxalobacteraceae</taxon>
        <taxon>Telluria group</taxon>
        <taxon>Rugamonas</taxon>
    </lineage>
</organism>
<dbReference type="InterPro" id="IPR052739">
    <property type="entry name" value="FAAH2"/>
</dbReference>
<dbReference type="STRING" id="758825.SAMN02982985_04233"/>
<keyword evidence="3" id="KW-0378">Hydrolase</keyword>
<evidence type="ECO:0000313" key="4">
    <source>
        <dbReference type="Proteomes" id="UP000199470"/>
    </source>
</evidence>
<dbReference type="InterPro" id="IPR023631">
    <property type="entry name" value="Amidase_dom"/>
</dbReference>
<protein>
    <submittedName>
        <fullName evidence="3">Fatty acid amide hydrolase 2</fullName>
    </submittedName>
</protein>
<dbReference type="EMBL" id="FOTW01000021">
    <property type="protein sequence ID" value="SFM48292.1"/>
    <property type="molecule type" value="Genomic_DNA"/>
</dbReference>